<dbReference type="InParanoid" id="A0A316YJ66"/>
<dbReference type="AlphaFoldDB" id="A0A316YJ66"/>
<organism evidence="2 3">
    <name type="scientific">Acaromyces ingoldii</name>
    <dbReference type="NCBI Taxonomy" id="215250"/>
    <lineage>
        <taxon>Eukaryota</taxon>
        <taxon>Fungi</taxon>
        <taxon>Dikarya</taxon>
        <taxon>Basidiomycota</taxon>
        <taxon>Ustilaginomycotina</taxon>
        <taxon>Exobasidiomycetes</taxon>
        <taxon>Exobasidiales</taxon>
        <taxon>Cryptobasidiaceae</taxon>
        <taxon>Acaromyces</taxon>
    </lineage>
</organism>
<reference evidence="2" key="1">
    <citation type="journal article" date="2018" name="Mol. Biol. Evol.">
        <title>Broad Genomic Sampling Reveals a Smut Pathogenic Ancestry of the Fungal Clade Ustilaginomycotina.</title>
        <authorList>
            <person name="Kijpornyongpan T."/>
            <person name="Mondo S.J."/>
            <person name="Barry K."/>
            <person name="Sandor L."/>
            <person name="Lee J."/>
            <person name="Lipzen A."/>
            <person name="Pangilinan J."/>
            <person name="LaButti K."/>
            <person name="Hainaut M."/>
            <person name="Henrissat B."/>
            <person name="Grigoriev I.V."/>
            <person name="Spatafora J.W."/>
            <person name="Aime M.C."/>
        </authorList>
    </citation>
    <scope>NUCLEOTIDE SEQUENCE [LARGE SCALE GENOMIC DNA]</scope>
    <source>
        <strain evidence="2">MCA 4198</strain>
    </source>
</reference>
<evidence type="ECO:0000256" key="1">
    <source>
        <dbReference type="SAM" id="MobiDB-lite"/>
    </source>
</evidence>
<gene>
    <name evidence="2" type="ORF">FA10DRAFT_287334</name>
</gene>
<dbReference type="OrthoDB" id="2532734at2759"/>
<dbReference type="Proteomes" id="UP000245768">
    <property type="component" value="Unassembled WGS sequence"/>
</dbReference>
<sequence length="79" mass="8320">MSSNKEEEQQFTIQPHPETSHTNTKSGSAAQGGQASATEAAIQSNPGLAKLPDEIASKIETPKGKEELAKISAELNKDS</sequence>
<feature type="region of interest" description="Disordered" evidence="1">
    <location>
        <begin position="1"/>
        <end position="63"/>
    </location>
</feature>
<name>A0A316YJ66_9BASI</name>
<dbReference type="RefSeq" id="XP_025376665.1">
    <property type="nucleotide sequence ID" value="XM_025524138.1"/>
</dbReference>
<accession>A0A316YJ66</accession>
<feature type="compositionally biased region" description="Basic and acidic residues" evidence="1">
    <location>
        <begin position="51"/>
        <end position="63"/>
    </location>
</feature>
<protein>
    <submittedName>
        <fullName evidence="2">Uncharacterized protein</fullName>
    </submittedName>
</protein>
<keyword evidence="3" id="KW-1185">Reference proteome</keyword>
<evidence type="ECO:0000313" key="2">
    <source>
        <dbReference type="EMBL" id="PWN89467.1"/>
    </source>
</evidence>
<proteinExistence type="predicted"/>
<evidence type="ECO:0000313" key="3">
    <source>
        <dbReference type="Proteomes" id="UP000245768"/>
    </source>
</evidence>
<feature type="compositionally biased region" description="Low complexity" evidence="1">
    <location>
        <begin position="26"/>
        <end position="37"/>
    </location>
</feature>
<dbReference type="GeneID" id="37046054"/>
<dbReference type="EMBL" id="KZ819637">
    <property type="protein sequence ID" value="PWN89467.1"/>
    <property type="molecule type" value="Genomic_DNA"/>
</dbReference>